<dbReference type="AlphaFoldDB" id="A0A0F8Y3M5"/>
<gene>
    <name evidence="2" type="ORF">LCGC14_2869400</name>
</gene>
<comment type="caution">
    <text evidence="2">The sequence shown here is derived from an EMBL/GenBank/DDBJ whole genome shotgun (WGS) entry which is preliminary data.</text>
</comment>
<feature type="non-terminal residue" evidence="2">
    <location>
        <position position="1"/>
    </location>
</feature>
<accession>A0A0F8Y3M5</accession>
<protein>
    <recommendedName>
        <fullName evidence="3">DNA-binding protein HU</fullName>
    </recommendedName>
</protein>
<dbReference type="SUPFAM" id="SSF47729">
    <property type="entry name" value="IHF-like DNA-binding proteins"/>
    <property type="match status" value="1"/>
</dbReference>
<reference evidence="2" key="1">
    <citation type="journal article" date="2015" name="Nature">
        <title>Complex archaea that bridge the gap between prokaryotes and eukaryotes.</title>
        <authorList>
            <person name="Spang A."/>
            <person name="Saw J.H."/>
            <person name="Jorgensen S.L."/>
            <person name="Zaremba-Niedzwiedzka K."/>
            <person name="Martijn J."/>
            <person name="Lind A.E."/>
            <person name="van Eijk R."/>
            <person name="Schleper C."/>
            <person name="Guy L."/>
            <person name="Ettema T.J."/>
        </authorList>
    </citation>
    <scope>NUCLEOTIDE SEQUENCE</scope>
</reference>
<dbReference type="InterPro" id="IPR000119">
    <property type="entry name" value="Hist_DNA-bd"/>
</dbReference>
<dbReference type="Pfam" id="PF00216">
    <property type="entry name" value="Bac_DNA_binding"/>
    <property type="match status" value="1"/>
</dbReference>
<dbReference type="GO" id="GO:0003677">
    <property type="term" value="F:DNA binding"/>
    <property type="evidence" value="ECO:0007669"/>
    <property type="project" value="InterPro"/>
</dbReference>
<dbReference type="InterPro" id="IPR010992">
    <property type="entry name" value="IHF-like_DNA-bd_dom_sf"/>
</dbReference>
<evidence type="ECO:0000313" key="2">
    <source>
        <dbReference type="EMBL" id="KKK75868.1"/>
    </source>
</evidence>
<feature type="region of interest" description="Disordered" evidence="1">
    <location>
        <begin position="1"/>
        <end position="24"/>
    </location>
</feature>
<evidence type="ECO:0000256" key="1">
    <source>
        <dbReference type="SAM" id="MobiDB-lite"/>
    </source>
</evidence>
<dbReference type="GO" id="GO:0030527">
    <property type="term" value="F:structural constituent of chromatin"/>
    <property type="evidence" value="ECO:0007669"/>
    <property type="project" value="InterPro"/>
</dbReference>
<evidence type="ECO:0008006" key="3">
    <source>
        <dbReference type="Google" id="ProtNLM"/>
    </source>
</evidence>
<dbReference type="Gene3D" id="4.10.520.10">
    <property type="entry name" value="IHF-like DNA-binding proteins"/>
    <property type="match status" value="1"/>
</dbReference>
<organism evidence="2">
    <name type="scientific">marine sediment metagenome</name>
    <dbReference type="NCBI Taxonomy" id="412755"/>
    <lineage>
        <taxon>unclassified sequences</taxon>
        <taxon>metagenomes</taxon>
        <taxon>ecological metagenomes</taxon>
    </lineage>
</organism>
<dbReference type="EMBL" id="LAZR01055663">
    <property type="protein sequence ID" value="KKK75868.1"/>
    <property type="molecule type" value="Genomic_DNA"/>
</dbReference>
<proteinExistence type="predicted"/>
<sequence>SGGCPAKSKDAMMSDETDPEQHSARAVVVVPAKPVVAGPELKKRDFIDKVVARSGLPKKDVKPVINAVLIELGEALSDSRELVLQPLGKLKVNRSKALASGEALTLRLRRSSAAIDRAEGLAEPDKDG</sequence>
<name>A0A0F8Y3M5_9ZZZZ</name>